<feature type="non-terminal residue" evidence="3">
    <location>
        <position position="1"/>
    </location>
</feature>
<dbReference type="Pfam" id="PF00990">
    <property type="entry name" value="GGDEF"/>
    <property type="match status" value="1"/>
</dbReference>
<sequence length="309" mass="34491">FTVLLAAMVSFPVYASATVSTREPTGAADTVYVAGNPNWYPVEYYDESSKSYEGILPELLELVTEKTGLKFTYVEAGIEDHRHLLAHNKQVEIVSGCKTGENWSYETGMSISEAVFSIPSEGGKNVEAYFAFTAIADESLIRTIKQVLSGLTASELAGIFIRFLTEHSRPSNPTKTMITSAVIIVLFALTVLLSIKLRRYHRESDKDARVDPLTGIWNKNYFVNFFEKFISDQYRSLYCVVYIAFDIVRVNQYYGEAVAEEQLQFAANELQLSTRENEVVARVSGGGFAVARPSSGEPEVTTWVNQILH</sequence>
<evidence type="ECO:0000256" key="1">
    <source>
        <dbReference type="SAM" id="Phobius"/>
    </source>
</evidence>
<dbReference type="EMBL" id="AMCI01003756">
    <property type="protein sequence ID" value="EJW99530.1"/>
    <property type="molecule type" value="Genomic_DNA"/>
</dbReference>
<evidence type="ECO:0000313" key="3">
    <source>
        <dbReference type="EMBL" id="EJW99530.1"/>
    </source>
</evidence>
<keyword evidence="1" id="KW-0472">Membrane</keyword>
<dbReference type="SUPFAM" id="SSF55073">
    <property type="entry name" value="Nucleotide cyclase"/>
    <property type="match status" value="1"/>
</dbReference>
<accession>J9CHL3</accession>
<protein>
    <submittedName>
        <fullName evidence="3">Diguanylate cyclase</fullName>
    </submittedName>
</protein>
<feature type="domain" description="GGDEF" evidence="2">
    <location>
        <begin position="241"/>
        <end position="309"/>
    </location>
</feature>
<dbReference type="PROSITE" id="PS50887">
    <property type="entry name" value="GGDEF"/>
    <property type="match status" value="1"/>
</dbReference>
<dbReference type="SUPFAM" id="SSF53850">
    <property type="entry name" value="Periplasmic binding protein-like II"/>
    <property type="match status" value="1"/>
</dbReference>
<keyword evidence="1" id="KW-0812">Transmembrane</keyword>
<organism evidence="3">
    <name type="scientific">gut metagenome</name>
    <dbReference type="NCBI Taxonomy" id="749906"/>
    <lineage>
        <taxon>unclassified sequences</taxon>
        <taxon>metagenomes</taxon>
        <taxon>organismal metagenomes</taxon>
    </lineage>
</organism>
<dbReference type="AlphaFoldDB" id="J9CHL3"/>
<feature type="non-terminal residue" evidence="3">
    <location>
        <position position="309"/>
    </location>
</feature>
<keyword evidence="1" id="KW-1133">Transmembrane helix</keyword>
<reference evidence="3" key="1">
    <citation type="journal article" date="2012" name="PLoS ONE">
        <title>Gene sets for utilization of primary and secondary nutrition supplies in the distal gut of endangered iberian lynx.</title>
        <authorList>
            <person name="Alcaide M."/>
            <person name="Messina E."/>
            <person name="Richter M."/>
            <person name="Bargiela R."/>
            <person name="Peplies J."/>
            <person name="Huws S.A."/>
            <person name="Newbold C.J."/>
            <person name="Golyshin P.N."/>
            <person name="Simon M.A."/>
            <person name="Lopez G."/>
            <person name="Yakimov M.M."/>
            <person name="Ferrer M."/>
        </authorList>
    </citation>
    <scope>NUCLEOTIDE SEQUENCE</scope>
</reference>
<gene>
    <name evidence="3" type="ORF">EVA_12363</name>
</gene>
<comment type="caution">
    <text evidence="3">The sequence shown here is derived from an EMBL/GenBank/DDBJ whole genome shotgun (WGS) entry which is preliminary data.</text>
</comment>
<evidence type="ECO:0000259" key="2">
    <source>
        <dbReference type="PROSITE" id="PS50887"/>
    </source>
</evidence>
<dbReference type="Gene3D" id="3.40.190.10">
    <property type="entry name" value="Periplasmic binding protein-like II"/>
    <property type="match status" value="1"/>
</dbReference>
<proteinExistence type="predicted"/>
<dbReference type="InterPro" id="IPR043128">
    <property type="entry name" value="Rev_trsase/Diguanyl_cyclase"/>
</dbReference>
<dbReference type="Gene3D" id="3.30.70.270">
    <property type="match status" value="1"/>
</dbReference>
<dbReference type="InterPro" id="IPR029787">
    <property type="entry name" value="Nucleotide_cyclase"/>
</dbReference>
<name>J9CHL3_9ZZZZ</name>
<feature type="transmembrane region" description="Helical" evidence="1">
    <location>
        <begin position="177"/>
        <end position="195"/>
    </location>
</feature>
<dbReference type="InterPro" id="IPR000160">
    <property type="entry name" value="GGDEF_dom"/>
</dbReference>